<dbReference type="InterPro" id="IPR011009">
    <property type="entry name" value="Kinase-like_dom_sf"/>
</dbReference>
<feature type="region of interest" description="Disordered" evidence="5">
    <location>
        <begin position="129"/>
        <end position="149"/>
    </location>
</feature>
<accession>A0A0G4KPX9</accession>
<feature type="binding site" evidence="4">
    <location>
        <position position="1361"/>
    </location>
    <ligand>
        <name>Zn(2+)</name>
        <dbReference type="ChEBI" id="CHEBI:29105"/>
    </ligand>
</feature>
<dbReference type="InterPro" id="IPR051177">
    <property type="entry name" value="CIK-Related_Protein"/>
</dbReference>
<evidence type="ECO:0008006" key="10">
    <source>
        <dbReference type="Google" id="ProtNLM"/>
    </source>
</evidence>
<dbReference type="CDD" id="cd14011">
    <property type="entry name" value="PK_SCY1_like"/>
    <property type="match status" value="1"/>
</dbReference>
<dbReference type="PROSITE" id="PS50305">
    <property type="entry name" value="SIRTUIN"/>
    <property type="match status" value="1"/>
</dbReference>
<feature type="compositionally biased region" description="Low complexity" evidence="5">
    <location>
        <begin position="1064"/>
        <end position="1075"/>
    </location>
</feature>
<evidence type="ECO:0000256" key="3">
    <source>
        <dbReference type="ARBA" id="ARBA00023027"/>
    </source>
</evidence>
<evidence type="ECO:0000256" key="5">
    <source>
        <dbReference type="SAM" id="MobiDB-lite"/>
    </source>
</evidence>
<keyword evidence="4" id="KW-0862">Zinc</keyword>
<feature type="compositionally biased region" description="Low complexity" evidence="5">
    <location>
        <begin position="968"/>
        <end position="989"/>
    </location>
</feature>
<dbReference type="PANTHER" id="PTHR12984">
    <property type="entry name" value="SCY1-RELATED S/T PROTEIN KINASE-LIKE"/>
    <property type="match status" value="1"/>
</dbReference>
<feature type="compositionally biased region" description="Basic residues" evidence="5">
    <location>
        <begin position="1025"/>
        <end position="1037"/>
    </location>
</feature>
<reference evidence="9" key="1">
    <citation type="submission" date="2015-05" db="EMBL/GenBank/DDBJ databases">
        <authorList>
            <person name="Fogelqvist Johan"/>
        </authorList>
    </citation>
    <scope>NUCLEOTIDE SEQUENCE [LARGE SCALE GENOMIC DNA]</scope>
</reference>
<dbReference type="InterPro" id="IPR026590">
    <property type="entry name" value="Ssirtuin_cat_dom"/>
</dbReference>
<feature type="region of interest" description="Disordered" evidence="5">
    <location>
        <begin position="1369"/>
        <end position="1418"/>
    </location>
</feature>
<dbReference type="InterPro" id="IPR016024">
    <property type="entry name" value="ARM-type_fold"/>
</dbReference>
<name>A0A0G4KPX9_VERLO</name>
<evidence type="ECO:0000256" key="2">
    <source>
        <dbReference type="ARBA" id="ARBA00022679"/>
    </source>
</evidence>
<evidence type="ECO:0000313" key="9">
    <source>
        <dbReference type="Proteomes" id="UP000044602"/>
    </source>
</evidence>
<comment type="similarity">
    <text evidence="1">Belongs to the sirtuin family. Class I subfamily.</text>
</comment>
<dbReference type="InterPro" id="IPR000719">
    <property type="entry name" value="Prot_kinase_dom"/>
</dbReference>
<evidence type="ECO:0000259" key="7">
    <source>
        <dbReference type="PROSITE" id="PS50305"/>
    </source>
</evidence>
<feature type="domain" description="Deacetylase sirtuin-type" evidence="7">
    <location>
        <begin position="1196"/>
        <end position="1510"/>
    </location>
</feature>
<dbReference type="InterPro" id="IPR026591">
    <property type="entry name" value="Sirtuin_cat_small_dom_sf"/>
</dbReference>
<feature type="region of interest" description="Disordered" evidence="5">
    <location>
        <begin position="717"/>
        <end position="771"/>
    </location>
</feature>
<protein>
    <recommendedName>
        <fullName evidence="10">Protein kinase domain-containing protein</fullName>
    </recommendedName>
</protein>
<feature type="compositionally biased region" description="Polar residues" evidence="5">
    <location>
        <begin position="732"/>
        <end position="750"/>
    </location>
</feature>
<feature type="domain" description="Protein kinase" evidence="6">
    <location>
        <begin position="1"/>
        <end position="349"/>
    </location>
</feature>
<dbReference type="Gene3D" id="1.25.10.10">
    <property type="entry name" value="Leucine-rich Repeat Variant"/>
    <property type="match status" value="1"/>
</dbReference>
<evidence type="ECO:0000256" key="4">
    <source>
        <dbReference type="PROSITE-ProRule" id="PRU00236"/>
    </source>
</evidence>
<dbReference type="Proteomes" id="UP000044602">
    <property type="component" value="Unassembled WGS sequence"/>
</dbReference>
<feature type="compositionally biased region" description="Polar residues" evidence="5">
    <location>
        <begin position="1052"/>
        <end position="1063"/>
    </location>
</feature>
<dbReference type="InterPro" id="IPR003000">
    <property type="entry name" value="Sirtuin"/>
</dbReference>
<sequence length="1556" mass="168730">MFSSAFKSISSTNITANYSISQNPTSTAGPWKIYDCKKKSTGKAYSVFVFDKKSLDSHGNSLSRSSASAFKRTTEEVVERLKKEASCLAKLRHPSVLELVEPVEETRGGGLQFVTEAVTASLASLLQDKDDQERSGGVGGRSSRYVTEDSEGVRRRRELEIDELEIQKGLLQISKALEFLHDNAGLVHGNLTPDAILINAKSDWKISGLSFCSPQENSNKPTSIQPISLGEILNMDPRLPGSVQLNLDYTSPDFVLDNNLTTSADMFSLGLLCVALYNSPHRSPLENHASVSTYKRLFSSSSTIPSSSNKFLASRNLPKDLSAHVLPRLITRRPAQRMTAKEFQDSEYFDNILVSTIRFLDAFPAKTPNEKAQFMRGLNKVLPSFPKSVMEKKLLPALLEEMKDKELISLILQNIFKIMELLPTAKRAFSESVRPRLKEIFVSAGKKEAEPPKDPAKDAGLMVVLENMSVISSNCSGKEFTDDILPIIMTAIESGTPAVVDAALRGLPAILAVLDFSTIKNELFPVIAMVFSKTNSLAIKVRGCQAFVVLCGGSNDPSNDGLGDFSAERKKTTSSSSALDKYTMQEKIVPLIKSIKTKEPAVMVAALNVLRVVGDTADADFVAMEILPILWNMSLGPLLNLKQFQSFMDLIKTLSRRVEDEQTKKLQELNGNSNGSTVGNEDFMAFGGVTGTTFDSNTNGASENDFEQLVKGKVTSSAPGDSFASWDDAPVPSTTTTSARPSMGSRSSTPKAAAFSWSTPSPPQTTAAPGQFNGVRAQAQPTFRTVTPDLSGFQSMTPSTTQFSQPMQPALQQQQQGAAAASVNWASAGSSATQSNPWASSPAPSSSSGLGAMGASMGSLSMGGGARPGMGSSQGSFSLPPPPGGGSGMMGSSGFSLAPPPKQQQAAPGNRSASGMGGMGMGVLAQQGANSMSSMGSMSSMNSMNSLNSMNAMAARPGMGMGMGPGASMNSMMGTAQQHQQQQQTQQQQAKPDSTPTHHPIMRTTERANGQPASRTESPANTTMYHKKPQRRIGKRRVKGPKGMTVNTVEMATSRSGSLSRAQTETPSRTPTPTEISHDLGLRELEERAKDVRESCWTHDSLFEDAVDGIPSDTKFAADDPDACSPAEAYHLRQLLRTIGPREFCLRTVDSGRYTAKRLLTAFNIRAPAFLDGAPEEAYTSMLTLAFSRELAKRAKLPSHNSLDDAVALLTRSRNIMVITGAGISTSLGIPDFRSKKTGLYAQLEHMGLAVHDPQEVFDINVFRDDPTIFYTVAKDIIVNTDRYSPTHAFIAMLDRMGKLLTNYTQNIDNVEARAGISPDRIIQCHGSFATASCLECGYNCPGEDIFPAIHAKQIPRCPKCVAQLQAEREQQQQRRRRPGRPPKRGNAAKRPYAPRRRSGHDNRSDDSDVDDDIPQGGVMKPDITFFGEGLPDAFGRRLAGHDRDRVDLVLVIGTSLKVTPVSEIVSWLPPHVPQLCISLDPINHINFDIDLLGHCDVVVAELCRRAGWDLRHDMVPRGQAVDVHTEPGFEHRHRFTQVYPAAKRSESPVDLKRSS</sequence>
<feature type="active site" description="Proton acceptor" evidence="4">
    <location>
        <position position="1326"/>
    </location>
</feature>
<dbReference type="Pfam" id="PF02146">
    <property type="entry name" value="SIR2"/>
    <property type="match status" value="1"/>
</dbReference>
<gene>
    <name evidence="8" type="ORF">BN1708_010298</name>
</gene>
<organism evidence="8 9">
    <name type="scientific">Verticillium longisporum</name>
    <name type="common">Verticillium dahliae var. longisporum</name>
    <dbReference type="NCBI Taxonomy" id="100787"/>
    <lineage>
        <taxon>Eukaryota</taxon>
        <taxon>Fungi</taxon>
        <taxon>Dikarya</taxon>
        <taxon>Ascomycota</taxon>
        <taxon>Pezizomycotina</taxon>
        <taxon>Sordariomycetes</taxon>
        <taxon>Hypocreomycetidae</taxon>
        <taxon>Glomerellales</taxon>
        <taxon>Plectosphaerellaceae</taxon>
        <taxon>Verticillium</taxon>
    </lineage>
</organism>
<dbReference type="EMBL" id="CVQH01003224">
    <property type="protein sequence ID" value="CRK11784.1"/>
    <property type="molecule type" value="Genomic_DNA"/>
</dbReference>
<dbReference type="InterPro" id="IPR029035">
    <property type="entry name" value="DHS-like_NAD/FAD-binding_dom"/>
</dbReference>
<dbReference type="SMART" id="SM00220">
    <property type="entry name" value="S_TKc"/>
    <property type="match status" value="1"/>
</dbReference>
<dbReference type="InterPro" id="IPR011989">
    <property type="entry name" value="ARM-like"/>
</dbReference>
<keyword evidence="3" id="KW-0520">NAD</keyword>
<feature type="binding site" evidence="4">
    <location>
        <position position="1358"/>
    </location>
    <ligand>
        <name>Zn(2+)</name>
        <dbReference type="ChEBI" id="CHEBI:29105"/>
    </ligand>
</feature>
<feature type="region of interest" description="Disordered" evidence="5">
    <location>
        <begin position="1052"/>
        <end position="1076"/>
    </location>
</feature>
<dbReference type="PROSITE" id="PS50011">
    <property type="entry name" value="PROTEIN_KINASE_DOM"/>
    <property type="match status" value="1"/>
</dbReference>
<keyword evidence="2" id="KW-0808">Transferase</keyword>
<dbReference type="Gene3D" id="3.30.200.20">
    <property type="entry name" value="Phosphorylase Kinase, domain 1"/>
    <property type="match status" value="1"/>
</dbReference>
<dbReference type="Pfam" id="PF00069">
    <property type="entry name" value="Pkinase"/>
    <property type="match status" value="1"/>
</dbReference>
<keyword evidence="9" id="KW-1185">Reference proteome</keyword>
<feature type="region of interest" description="Disordered" evidence="5">
    <location>
        <begin position="787"/>
        <end position="918"/>
    </location>
</feature>
<feature type="binding site" evidence="4">
    <location>
        <position position="1334"/>
    </location>
    <ligand>
        <name>Zn(2+)</name>
        <dbReference type="ChEBI" id="CHEBI:29105"/>
    </ligand>
</feature>
<feature type="region of interest" description="Disordered" evidence="5">
    <location>
        <begin position="968"/>
        <end position="1037"/>
    </location>
</feature>
<evidence type="ECO:0000259" key="6">
    <source>
        <dbReference type="PROSITE" id="PS50011"/>
    </source>
</evidence>
<dbReference type="GO" id="GO:0046872">
    <property type="term" value="F:metal ion binding"/>
    <property type="evidence" value="ECO:0007669"/>
    <property type="project" value="UniProtKB-KW"/>
</dbReference>
<feature type="compositionally biased region" description="Low complexity" evidence="5">
    <location>
        <begin position="802"/>
        <end position="832"/>
    </location>
</feature>
<dbReference type="STRING" id="100787.A0A0G4KPX9"/>
<dbReference type="PANTHER" id="PTHR12984:SF6">
    <property type="entry name" value="SCY1-LIKE PROTEIN 2"/>
    <property type="match status" value="1"/>
</dbReference>
<dbReference type="GO" id="GO:0070403">
    <property type="term" value="F:NAD+ binding"/>
    <property type="evidence" value="ECO:0007669"/>
    <property type="project" value="InterPro"/>
</dbReference>
<dbReference type="SUPFAM" id="SSF52467">
    <property type="entry name" value="DHS-like NAD/FAD-binding domain"/>
    <property type="match status" value="1"/>
</dbReference>
<dbReference type="GO" id="GO:0004672">
    <property type="term" value="F:protein kinase activity"/>
    <property type="evidence" value="ECO:0007669"/>
    <property type="project" value="InterPro"/>
</dbReference>
<feature type="binding site" evidence="4">
    <location>
        <position position="1337"/>
    </location>
    <ligand>
        <name>Zn(2+)</name>
        <dbReference type="ChEBI" id="CHEBI:29105"/>
    </ligand>
</feature>
<feature type="compositionally biased region" description="Low complexity" evidence="5">
    <location>
        <begin position="839"/>
        <end position="860"/>
    </location>
</feature>
<feature type="compositionally biased region" description="Polar residues" evidence="5">
    <location>
        <begin position="1007"/>
        <end position="1024"/>
    </location>
</feature>
<keyword evidence="4" id="KW-0479">Metal-binding</keyword>
<feature type="compositionally biased region" description="Polar residues" evidence="5">
    <location>
        <begin position="792"/>
        <end position="801"/>
    </location>
</feature>
<dbReference type="Gene3D" id="3.40.50.1220">
    <property type="entry name" value="TPP-binding domain"/>
    <property type="match status" value="1"/>
</dbReference>
<feature type="compositionally biased region" description="Low complexity" evidence="5">
    <location>
        <begin position="892"/>
        <end position="908"/>
    </location>
</feature>
<dbReference type="GO" id="GO:0005524">
    <property type="term" value="F:ATP binding"/>
    <property type="evidence" value="ECO:0007669"/>
    <property type="project" value="InterPro"/>
</dbReference>
<feature type="compositionally biased region" description="Basic residues" evidence="5">
    <location>
        <begin position="1374"/>
        <end position="1399"/>
    </location>
</feature>
<dbReference type="SUPFAM" id="SSF48371">
    <property type="entry name" value="ARM repeat"/>
    <property type="match status" value="1"/>
</dbReference>
<dbReference type="SUPFAM" id="SSF56112">
    <property type="entry name" value="Protein kinase-like (PK-like)"/>
    <property type="match status" value="1"/>
</dbReference>
<dbReference type="Gene3D" id="1.10.510.10">
    <property type="entry name" value="Transferase(Phosphotransferase) domain 1"/>
    <property type="match status" value="1"/>
</dbReference>
<evidence type="ECO:0000256" key="1">
    <source>
        <dbReference type="ARBA" id="ARBA00006924"/>
    </source>
</evidence>
<proteinExistence type="inferred from homology"/>
<dbReference type="Gene3D" id="3.30.1600.10">
    <property type="entry name" value="SIR2/SIRT2 'Small Domain"/>
    <property type="match status" value="1"/>
</dbReference>
<evidence type="ECO:0000313" key="8">
    <source>
        <dbReference type="EMBL" id="CRK11784.1"/>
    </source>
</evidence>